<feature type="domain" description="Abortive phage infection protein C-terminal" evidence="1">
    <location>
        <begin position="115"/>
        <end position="424"/>
    </location>
</feature>
<evidence type="ECO:0000313" key="3">
    <source>
        <dbReference type="Proteomes" id="UP000543174"/>
    </source>
</evidence>
<organism evidence="2 3">
    <name type="scientific">Priestia aryabhattai</name>
    <name type="common">Bacillus aryabhattai</name>
    <dbReference type="NCBI Taxonomy" id="412384"/>
    <lineage>
        <taxon>Bacteria</taxon>
        <taxon>Bacillati</taxon>
        <taxon>Bacillota</taxon>
        <taxon>Bacilli</taxon>
        <taxon>Bacillales</taxon>
        <taxon>Bacillaceae</taxon>
        <taxon>Priestia</taxon>
    </lineage>
</organism>
<reference evidence="2" key="1">
    <citation type="submission" date="2020-08" db="EMBL/GenBank/DDBJ databases">
        <title>Functional genomics of gut bacteria from endangered species of beetles.</title>
        <authorList>
            <person name="Carlos-Shanley C."/>
        </authorList>
    </citation>
    <scope>NUCLEOTIDE SEQUENCE [LARGE SCALE GENOMIC DNA]</scope>
    <source>
        <strain evidence="2">S00060</strain>
    </source>
</reference>
<gene>
    <name evidence="2" type="ORF">HNP21_005508</name>
</gene>
<sequence>MVQNLKRYEKVQNTFILRVPTKQITVMYDPHRLEEHLSSGKDFPSPDSWEHTLLYTAFISVNDLFVGKDVLMPMGKNPRNQNTKSSVSNNIASSLINEELDSLDENQQPAGYPTNESFYINNRGIAVVAHRVNQLKNVSFVGEDTITYPEVLEIHMDEKEGGNIDGGHTYKIILEQVQKMAKKEKKVNAFVRLEINVNLRDVTTFAAARNTNAAVKEASIMNSRGEFDTLKILLADLPFYERIAYRQNDKGIPIENIVEYIELFNQKKSPLYESEEMMIPTPVIPKQKWGASKKEILKFYSEEINSAIVEERLSEYDLMEPIIKDIFWLYTEIERNLHNIYNKHANGKRNANFAALAYVTRNETKEKSLASGKKYRQITTYGDGEIKDENVMPYVIDKGLVIPIAGMFRMLLDKDKETGYYHWIKGLDIKQHAGLIIGFVIEEAMKSVAEEGPDNYAKDRMTWKNNLLTMSQYRMRLSTKGVVPS</sequence>
<evidence type="ECO:0000313" key="2">
    <source>
        <dbReference type="EMBL" id="MBA9042373.1"/>
    </source>
</evidence>
<accession>A0A7W3NGA9</accession>
<proteinExistence type="predicted"/>
<dbReference type="EMBL" id="JACJHT010000011">
    <property type="protein sequence ID" value="MBA9042373.1"/>
    <property type="molecule type" value="Genomic_DNA"/>
</dbReference>
<dbReference type="RefSeq" id="WP_182528027.1">
    <property type="nucleotide sequence ID" value="NZ_JACJHT010000011.1"/>
</dbReference>
<evidence type="ECO:0000259" key="1">
    <source>
        <dbReference type="Pfam" id="PF10592"/>
    </source>
</evidence>
<keyword evidence="3" id="KW-1185">Reference proteome</keyword>
<dbReference type="Pfam" id="PF10592">
    <property type="entry name" value="AIPR"/>
    <property type="match status" value="1"/>
</dbReference>
<name>A0A7W3NGA9_PRIAR</name>
<comment type="caution">
    <text evidence="2">The sequence shown here is derived from an EMBL/GenBank/DDBJ whole genome shotgun (WGS) entry which is preliminary data.</text>
</comment>
<dbReference type="AlphaFoldDB" id="A0A7W3NGA9"/>
<dbReference type="InterPro" id="IPR018891">
    <property type="entry name" value="AIPR_C"/>
</dbReference>
<dbReference type="Proteomes" id="UP000543174">
    <property type="component" value="Unassembled WGS sequence"/>
</dbReference>
<protein>
    <recommendedName>
        <fullName evidence="1">Abortive phage infection protein C-terminal domain-containing protein</fullName>
    </recommendedName>
</protein>